<dbReference type="Gene3D" id="3.30.40.10">
    <property type="entry name" value="Zinc/RING finger domain, C3HC4 (zinc finger)"/>
    <property type="match status" value="1"/>
</dbReference>
<dbReference type="EMBL" id="JARBHA010000009">
    <property type="protein sequence ID" value="KAJ9691971.1"/>
    <property type="molecule type" value="Genomic_DNA"/>
</dbReference>
<dbReference type="GO" id="GO:0016567">
    <property type="term" value="P:protein ubiquitination"/>
    <property type="evidence" value="ECO:0007669"/>
    <property type="project" value="TreeGrafter"/>
</dbReference>
<dbReference type="Proteomes" id="UP001168098">
    <property type="component" value="Unassembled WGS sequence"/>
</dbReference>
<dbReference type="PROSITE" id="PS50089">
    <property type="entry name" value="ZF_RING_2"/>
    <property type="match status" value="1"/>
</dbReference>
<organism evidence="4 5">
    <name type="scientific">Vitis rotundifolia</name>
    <name type="common">Muscadine grape</name>
    <dbReference type="NCBI Taxonomy" id="103349"/>
    <lineage>
        <taxon>Eukaryota</taxon>
        <taxon>Viridiplantae</taxon>
        <taxon>Streptophyta</taxon>
        <taxon>Embryophyta</taxon>
        <taxon>Tracheophyta</taxon>
        <taxon>Spermatophyta</taxon>
        <taxon>Magnoliopsida</taxon>
        <taxon>eudicotyledons</taxon>
        <taxon>Gunneridae</taxon>
        <taxon>Pentapetalae</taxon>
        <taxon>rosids</taxon>
        <taxon>Vitales</taxon>
        <taxon>Vitaceae</taxon>
        <taxon>Viteae</taxon>
        <taxon>Vitis</taxon>
    </lineage>
</organism>
<evidence type="ECO:0000259" key="3">
    <source>
        <dbReference type="PROSITE" id="PS50089"/>
    </source>
</evidence>
<proteinExistence type="predicted"/>
<evidence type="ECO:0000256" key="1">
    <source>
        <dbReference type="PROSITE-ProRule" id="PRU00175"/>
    </source>
</evidence>
<keyword evidence="5" id="KW-1185">Reference proteome</keyword>
<dbReference type="InterPro" id="IPR001841">
    <property type="entry name" value="Znf_RING"/>
</dbReference>
<feature type="transmembrane region" description="Helical" evidence="2">
    <location>
        <begin position="12"/>
        <end position="32"/>
    </location>
</feature>
<keyword evidence="1" id="KW-0479">Metal-binding</keyword>
<keyword evidence="2" id="KW-0472">Membrane</keyword>
<dbReference type="InterPro" id="IPR013083">
    <property type="entry name" value="Znf_RING/FYVE/PHD"/>
</dbReference>
<gene>
    <name evidence="4" type="ORF">PVL29_011192</name>
</gene>
<dbReference type="Pfam" id="PF13639">
    <property type="entry name" value="zf-RING_2"/>
    <property type="match status" value="1"/>
</dbReference>
<dbReference type="PANTHER" id="PTHR45676:SF84">
    <property type="entry name" value="RING-TYPE DOMAIN-CONTAINING PROTEIN"/>
    <property type="match status" value="1"/>
</dbReference>
<name>A0AA38ZMT5_VITRO</name>
<dbReference type="FunFam" id="3.30.40.10:FF:000878">
    <property type="entry name" value="RING-H2 finger protein ATL52"/>
    <property type="match status" value="1"/>
</dbReference>
<evidence type="ECO:0000256" key="2">
    <source>
        <dbReference type="SAM" id="Phobius"/>
    </source>
</evidence>
<evidence type="ECO:0000313" key="5">
    <source>
        <dbReference type="Proteomes" id="UP001168098"/>
    </source>
</evidence>
<keyword evidence="1" id="KW-0863">Zinc-finger</keyword>
<dbReference type="SMART" id="SM00184">
    <property type="entry name" value="RING"/>
    <property type="match status" value="1"/>
</dbReference>
<comment type="caution">
    <text evidence="4">The sequence shown here is derived from an EMBL/GenBank/DDBJ whole genome shotgun (WGS) entry which is preliminary data.</text>
</comment>
<dbReference type="GO" id="GO:0008270">
    <property type="term" value="F:zinc ion binding"/>
    <property type="evidence" value="ECO:0007669"/>
    <property type="project" value="UniProtKB-KW"/>
</dbReference>
<sequence length="143" mass="16068">MMLLNNHDLLVAEIIGSSLAVYILFMIGWCVYQQLSHQGTSQQRLNSSLSSLGEKSFASRSLNRYLVSSFKYKKGINTPEDEASDADCVICLLGFEDGEDLEQLPRCNHSFHAPCINMWLYSHSDCPLCREPVEEVASEGNYP</sequence>
<protein>
    <recommendedName>
        <fullName evidence="3">RING-type domain-containing protein</fullName>
    </recommendedName>
</protein>
<dbReference type="CDD" id="cd16461">
    <property type="entry name" value="RING-H2_EL5-like"/>
    <property type="match status" value="1"/>
</dbReference>
<keyword evidence="1" id="KW-0862">Zinc</keyword>
<dbReference type="AlphaFoldDB" id="A0AA38ZMT5"/>
<evidence type="ECO:0000313" key="4">
    <source>
        <dbReference type="EMBL" id="KAJ9691971.1"/>
    </source>
</evidence>
<reference evidence="4 5" key="1">
    <citation type="journal article" date="2023" name="BMC Biotechnol.">
        <title>Vitis rotundifolia cv Carlos genome sequencing.</title>
        <authorList>
            <person name="Huff M."/>
            <person name="Hulse-Kemp A."/>
            <person name="Scheffler B."/>
            <person name="Youngblood R."/>
            <person name="Simpson S."/>
            <person name="Babiker E."/>
            <person name="Staton M."/>
        </authorList>
    </citation>
    <scope>NUCLEOTIDE SEQUENCE [LARGE SCALE GENOMIC DNA]</scope>
    <source>
        <tissue evidence="4">Leaf</tissue>
    </source>
</reference>
<keyword evidence="2" id="KW-0812">Transmembrane</keyword>
<keyword evidence="2" id="KW-1133">Transmembrane helix</keyword>
<accession>A0AA38ZMT5</accession>
<dbReference type="SUPFAM" id="SSF57850">
    <property type="entry name" value="RING/U-box"/>
    <property type="match status" value="1"/>
</dbReference>
<feature type="domain" description="RING-type" evidence="3">
    <location>
        <begin position="88"/>
        <end position="130"/>
    </location>
</feature>
<dbReference type="PANTHER" id="PTHR45676">
    <property type="entry name" value="RING-H2 FINGER PROTEIN ATL51-RELATED"/>
    <property type="match status" value="1"/>
</dbReference>